<keyword evidence="1" id="KW-0732">Signal</keyword>
<accession>A0ABS2R449</accession>
<feature type="signal peptide" evidence="1">
    <location>
        <begin position="1"/>
        <end position="27"/>
    </location>
</feature>
<keyword evidence="3" id="KW-1185">Reference proteome</keyword>
<name>A0ABS2R449_9BACI</name>
<gene>
    <name evidence="2" type="ORF">JOC94_001370</name>
</gene>
<evidence type="ECO:0000256" key="1">
    <source>
        <dbReference type="SAM" id="SignalP"/>
    </source>
</evidence>
<protein>
    <submittedName>
        <fullName evidence="2">Uncharacterized protein</fullName>
    </submittedName>
</protein>
<dbReference type="RefSeq" id="WP_139345540.1">
    <property type="nucleotide sequence ID" value="NZ_JAFBFH010000007.1"/>
</dbReference>
<comment type="caution">
    <text evidence="2">The sequence shown here is derived from an EMBL/GenBank/DDBJ whole genome shotgun (WGS) entry which is preliminary data.</text>
</comment>
<proteinExistence type="predicted"/>
<dbReference type="Proteomes" id="UP000823485">
    <property type="component" value="Unassembled WGS sequence"/>
</dbReference>
<dbReference type="EMBL" id="JAFBFH010000007">
    <property type="protein sequence ID" value="MBM7714398.1"/>
    <property type="molecule type" value="Genomic_DNA"/>
</dbReference>
<evidence type="ECO:0000313" key="2">
    <source>
        <dbReference type="EMBL" id="MBM7714398.1"/>
    </source>
</evidence>
<organism evidence="2 3">
    <name type="scientific">Siminovitchia thermophila</name>
    <dbReference type="NCBI Taxonomy" id="1245522"/>
    <lineage>
        <taxon>Bacteria</taxon>
        <taxon>Bacillati</taxon>
        <taxon>Bacillota</taxon>
        <taxon>Bacilli</taxon>
        <taxon>Bacillales</taxon>
        <taxon>Bacillaceae</taxon>
        <taxon>Siminovitchia</taxon>
    </lineage>
</organism>
<sequence>MKKFSVLFLSLVLFLSTLSISNLKVQAQSLNQNPNGGKSVYSAIGMSENSLNDELDQLINLLEEMDSKGIDIINLENNKSEQIELLSPDAKELYLKYELEIQNNGTNEVVGNVLYSENSSVNPGEIGTLTKKTKVRGIYISNATVKKLNTITNYSGGIFGVAAALIKMKLGLSPTALTMLILAVGTLGMKVVNSCNKYKKGFYLSGEFYGTITMPQGVVTCVPRK</sequence>
<evidence type="ECO:0000313" key="3">
    <source>
        <dbReference type="Proteomes" id="UP000823485"/>
    </source>
</evidence>
<reference evidence="2 3" key="1">
    <citation type="submission" date="2021-01" db="EMBL/GenBank/DDBJ databases">
        <title>Genomic Encyclopedia of Type Strains, Phase IV (KMG-IV): sequencing the most valuable type-strain genomes for metagenomic binning, comparative biology and taxonomic classification.</title>
        <authorList>
            <person name="Goeker M."/>
        </authorList>
    </citation>
    <scope>NUCLEOTIDE SEQUENCE [LARGE SCALE GENOMIC DNA]</scope>
    <source>
        <strain evidence="2 3">DSM 105453</strain>
    </source>
</reference>
<feature type="chain" id="PRO_5047056633" evidence="1">
    <location>
        <begin position="28"/>
        <end position="225"/>
    </location>
</feature>